<proteinExistence type="predicted"/>
<comment type="caution">
    <text evidence="1">The sequence shown here is derived from an EMBL/GenBank/DDBJ whole genome shotgun (WGS) entry which is preliminary data.</text>
</comment>
<evidence type="ECO:0000313" key="2">
    <source>
        <dbReference type="Proteomes" id="UP000309997"/>
    </source>
</evidence>
<accession>A0ACC4BR77</accession>
<protein>
    <submittedName>
        <fullName evidence="1">Uncharacterized protein</fullName>
    </submittedName>
</protein>
<gene>
    <name evidence="1" type="ORF">D5086_015460</name>
</gene>
<evidence type="ECO:0000313" key="1">
    <source>
        <dbReference type="EMBL" id="KAL3581128.1"/>
    </source>
</evidence>
<dbReference type="Proteomes" id="UP000309997">
    <property type="component" value="Unassembled WGS sequence"/>
</dbReference>
<name>A0ACC4BR77_POPAL</name>
<sequence length="72" mass="7899">MAVCKETSELAPKPGTRMPLSALFVFVGVGWRCDFVVCLGVVWSYGRHGSGDAWTRVCSGSYKRDMLVTRGL</sequence>
<organism evidence="1 2">
    <name type="scientific">Populus alba</name>
    <name type="common">White poplar</name>
    <dbReference type="NCBI Taxonomy" id="43335"/>
    <lineage>
        <taxon>Eukaryota</taxon>
        <taxon>Viridiplantae</taxon>
        <taxon>Streptophyta</taxon>
        <taxon>Embryophyta</taxon>
        <taxon>Tracheophyta</taxon>
        <taxon>Spermatophyta</taxon>
        <taxon>Magnoliopsida</taxon>
        <taxon>eudicotyledons</taxon>
        <taxon>Gunneridae</taxon>
        <taxon>Pentapetalae</taxon>
        <taxon>rosids</taxon>
        <taxon>fabids</taxon>
        <taxon>Malpighiales</taxon>
        <taxon>Salicaceae</taxon>
        <taxon>Saliceae</taxon>
        <taxon>Populus</taxon>
    </lineage>
</organism>
<dbReference type="EMBL" id="RCHU02000008">
    <property type="protein sequence ID" value="KAL3581128.1"/>
    <property type="molecule type" value="Genomic_DNA"/>
</dbReference>
<reference evidence="1 2" key="1">
    <citation type="journal article" date="2024" name="Plant Biotechnol. J.">
        <title>Genome and CRISPR/Cas9 system of a widespread forest tree (Populus alba) in the world.</title>
        <authorList>
            <person name="Liu Y.J."/>
            <person name="Jiang P.F."/>
            <person name="Han X.M."/>
            <person name="Li X.Y."/>
            <person name="Wang H.M."/>
            <person name="Wang Y.J."/>
            <person name="Wang X.X."/>
            <person name="Zeng Q.Y."/>
        </authorList>
    </citation>
    <scope>NUCLEOTIDE SEQUENCE [LARGE SCALE GENOMIC DNA]</scope>
    <source>
        <strain evidence="2">cv. PAL-ZL1</strain>
    </source>
</reference>
<keyword evidence="2" id="KW-1185">Reference proteome</keyword>